<feature type="coiled-coil region" evidence="1">
    <location>
        <begin position="71"/>
        <end position="98"/>
    </location>
</feature>
<gene>
    <name evidence="3" type="ORF">SAMN02745126_03754</name>
</gene>
<dbReference type="Gene3D" id="2.40.10.10">
    <property type="entry name" value="Trypsin-like serine proteases"/>
    <property type="match status" value="2"/>
</dbReference>
<dbReference type="STRING" id="225324.SAMN02745126_03754"/>
<accession>A0A1T4RBD3</accession>
<keyword evidence="2" id="KW-0812">Transmembrane</keyword>
<dbReference type="PANTHER" id="PTHR43019">
    <property type="entry name" value="SERINE ENDOPROTEASE DEGS"/>
    <property type="match status" value="1"/>
</dbReference>
<evidence type="ECO:0000313" key="4">
    <source>
        <dbReference type="Proteomes" id="UP000190092"/>
    </source>
</evidence>
<keyword evidence="2" id="KW-1133">Transmembrane helix</keyword>
<dbReference type="Proteomes" id="UP000190092">
    <property type="component" value="Unassembled WGS sequence"/>
</dbReference>
<evidence type="ECO:0000256" key="1">
    <source>
        <dbReference type="SAM" id="Coils"/>
    </source>
</evidence>
<sequence length="366" mass="37981">MSDTPPTDRSTDRPRWRWPLILGGLVGGALLVGAGLGLGWYLFYRPVVNVAVQLPAPPPPPAPPGPDEKQVKALEDQIDKQKAANKQIEDQIAVLKERLKADVCTIKDPLGKTTPNATPAPEGALPGRKSEAAPAADLIPAAAKTGKTSSGDLATALERSTVLIVSPNGDSGSGFFVSSNVVVTNHHVVGDVPVGSEVLLVSKALKTPYIGQVLATSPKERGDFALIRADVPAGTALPLPLAAEPTALGDVVAAGYPAIGIAMDRDLHRLADGDLKAAPQVVLTKGTVSAVQNRDRGPIVLHSADISPGNSGGPLVDTCGRVVGINTFLVSDQQTSKANYALGASWLAAYLRSSKAAFDWRSDSCT</sequence>
<name>A0A1T4RBD3_9HYPH</name>
<dbReference type="GO" id="GO:0004252">
    <property type="term" value="F:serine-type endopeptidase activity"/>
    <property type="evidence" value="ECO:0007669"/>
    <property type="project" value="InterPro"/>
</dbReference>
<dbReference type="InterPro" id="IPR001940">
    <property type="entry name" value="Peptidase_S1C"/>
</dbReference>
<dbReference type="RefSeq" id="WP_085935418.1">
    <property type="nucleotide sequence ID" value="NZ_FUWJ01000004.1"/>
</dbReference>
<dbReference type="SUPFAM" id="SSF50494">
    <property type="entry name" value="Trypsin-like serine proteases"/>
    <property type="match status" value="1"/>
</dbReference>
<proteinExistence type="predicted"/>
<keyword evidence="2" id="KW-0472">Membrane</keyword>
<dbReference type="EMBL" id="FUWJ01000004">
    <property type="protein sequence ID" value="SKA13360.1"/>
    <property type="molecule type" value="Genomic_DNA"/>
</dbReference>
<reference evidence="4" key="1">
    <citation type="submission" date="2017-02" db="EMBL/GenBank/DDBJ databases">
        <authorList>
            <person name="Varghese N."/>
            <person name="Submissions S."/>
        </authorList>
    </citation>
    <scope>NUCLEOTIDE SEQUENCE [LARGE SCALE GENOMIC DNA]</scope>
    <source>
        <strain evidence="4">ATCC 27094</strain>
    </source>
</reference>
<evidence type="ECO:0000313" key="3">
    <source>
        <dbReference type="EMBL" id="SKA13360.1"/>
    </source>
</evidence>
<dbReference type="InterPro" id="IPR043504">
    <property type="entry name" value="Peptidase_S1_PA_chymotrypsin"/>
</dbReference>
<organism evidence="3 4">
    <name type="scientific">Enhydrobacter aerosaccus</name>
    <dbReference type="NCBI Taxonomy" id="225324"/>
    <lineage>
        <taxon>Bacteria</taxon>
        <taxon>Pseudomonadati</taxon>
        <taxon>Pseudomonadota</taxon>
        <taxon>Alphaproteobacteria</taxon>
        <taxon>Hyphomicrobiales</taxon>
        <taxon>Enhydrobacter</taxon>
    </lineage>
</organism>
<keyword evidence="1" id="KW-0175">Coiled coil</keyword>
<dbReference type="InterPro" id="IPR009003">
    <property type="entry name" value="Peptidase_S1_PA"/>
</dbReference>
<evidence type="ECO:0000256" key="2">
    <source>
        <dbReference type="SAM" id="Phobius"/>
    </source>
</evidence>
<dbReference type="GO" id="GO:0006508">
    <property type="term" value="P:proteolysis"/>
    <property type="evidence" value="ECO:0007669"/>
    <property type="project" value="InterPro"/>
</dbReference>
<protein>
    <submittedName>
        <fullName evidence="3">Trypsin-like peptidase domain-containing protein</fullName>
    </submittedName>
</protein>
<dbReference type="Pfam" id="PF13365">
    <property type="entry name" value="Trypsin_2"/>
    <property type="match status" value="1"/>
</dbReference>
<dbReference type="PANTHER" id="PTHR43019:SF23">
    <property type="entry name" value="PROTEASE DO-LIKE 5, CHLOROPLASTIC"/>
    <property type="match status" value="1"/>
</dbReference>
<dbReference type="OrthoDB" id="9766361at2"/>
<keyword evidence="4" id="KW-1185">Reference proteome</keyword>
<dbReference type="AlphaFoldDB" id="A0A1T4RBD3"/>
<dbReference type="PRINTS" id="PR00834">
    <property type="entry name" value="PROTEASES2C"/>
</dbReference>
<feature type="transmembrane region" description="Helical" evidence="2">
    <location>
        <begin position="20"/>
        <end position="43"/>
    </location>
</feature>